<feature type="region of interest" description="Disordered" evidence="7">
    <location>
        <begin position="1"/>
        <end position="72"/>
    </location>
</feature>
<evidence type="ECO:0000256" key="7">
    <source>
        <dbReference type="SAM" id="MobiDB-lite"/>
    </source>
</evidence>
<organism evidence="8 9">
    <name type="scientific">Pseudovirgaria hyperparasitica</name>
    <dbReference type="NCBI Taxonomy" id="470096"/>
    <lineage>
        <taxon>Eukaryota</taxon>
        <taxon>Fungi</taxon>
        <taxon>Dikarya</taxon>
        <taxon>Ascomycota</taxon>
        <taxon>Pezizomycotina</taxon>
        <taxon>Dothideomycetes</taxon>
        <taxon>Dothideomycetes incertae sedis</taxon>
        <taxon>Acrospermales</taxon>
        <taxon>Acrospermaceae</taxon>
        <taxon>Pseudovirgaria</taxon>
    </lineage>
</organism>
<sequence length="750" mass="82835">MFSEYASKFLAQSQSRLSLGQPDPESTRNTPNRYGYDRRSSSRLGAHRSILGRANMPNPYQPSGSTRFPFSSRVSNAPAPLFYSAADDFREEDDETEYEREVADLHALQKSRRNFGSHMVESSGTDEDQQESARSIGDGSPAFFSRGIKSSWKGDQVGGRGRTQATRLTVEETEDRGRSVGIPGDGPSGKERANMVDVELASTVHSERDPLVDDISDYQDDKPPAVQKFRKAPTVRGRRSPLRTTLPIPQETDEEAHVAQPPPTETDADGETTPAEALPESEKHDTFWLQLFLICQCATIGAFILVLLQTSTPKTPLGDTIYTVLRKSYHLLGVYSLVSIIVGFLWLALLRSFARPLITIILVAVPVILFSFFLYPFVSSFKGDGESSGVQDKAMRWLSFIPCLVAIFWTYTIWRGRQSVTKAMELLEFTGKILTAMSPLLLVGFATLSSVVVYTWLWIWMFTRLFLEGQINKRSLFILDFSTWWLGAGFILEYLWTLGVIAGIQRATTAATVSQWYFHRNAQPRISSRIVVQASFIHAVTTMAGTICLSTFISLLIRAPLLILPRRFAGAITMCIYSLIPASVATLTNPLTLTYASVHSQNLRNAANSLSQMTFVSKDSPTTTLTPRSFNSRSGSSLLPYRLAKLLLHALRFIMSLALGFGGWVTTARMLEIASDGTSKHGSMYAYIIGLIAAAIGWGVLGAMEGVMGGILDALVICWGSEVGVHGQGEARYCREAGQLLGETPRGRWS</sequence>
<evidence type="ECO:0000256" key="5">
    <source>
        <dbReference type="ARBA" id="ARBA00023136"/>
    </source>
</evidence>
<feature type="transmembrane region" description="Helical" evidence="6">
    <location>
        <begin position="397"/>
        <end position="414"/>
    </location>
</feature>
<feature type="transmembrane region" description="Helical" evidence="6">
    <location>
        <begin position="287"/>
        <end position="308"/>
    </location>
</feature>
<comment type="similarity">
    <text evidence="2 6">Belongs to the CTL (choline transporter-like) family.</text>
</comment>
<feature type="compositionally biased region" description="Polar residues" evidence="7">
    <location>
        <begin position="61"/>
        <end position="72"/>
    </location>
</feature>
<reference evidence="8" key="1">
    <citation type="journal article" date="2020" name="Stud. Mycol.">
        <title>101 Dothideomycetes genomes: a test case for predicting lifestyles and emergence of pathogens.</title>
        <authorList>
            <person name="Haridas S."/>
            <person name="Albert R."/>
            <person name="Binder M."/>
            <person name="Bloem J."/>
            <person name="Labutti K."/>
            <person name="Salamov A."/>
            <person name="Andreopoulos B."/>
            <person name="Baker S."/>
            <person name="Barry K."/>
            <person name="Bills G."/>
            <person name="Bluhm B."/>
            <person name="Cannon C."/>
            <person name="Castanera R."/>
            <person name="Culley D."/>
            <person name="Daum C."/>
            <person name="Ezra D."/>
            <person name="Gonzalez J."/>
            <person name="Henrissat B."/>
            <person name="Kuo A."/>
            <person name="Liang C."/>
            <person name="Lipzen A."/>
            <person name="Lutzoni F."/>
            <person name="Magnuson J."/>
            <person name="Mondo S."/>
            <person name="Nolan M."/>
            <person name="Ohm R."/>
            <person name="Pangilinan J."/>
            <person name="Park H.-J."/>
            <person name="Ramirez L."/>
            <person name="Alfaro M."/>
            <person name="Sun H."/>
            <person name="Tritt A."/>
            <person name="Yoshinaga Y."/>
            <person name="Zwiers L.-H."/>
            <person name="Turgeon B."/>
            <person name="Goodwin S."/>
            <person name="Spatafora J."/>
            <person name="Crous P."/>
            <person name="Grigoriev I."/>
        </authorList>
    </citation>
    <scope>NUCLEOTIDE SEQUENCE</scope>
    <source>
        <strain evidence="8">CBS 121739</strain>
    </source>
</reference>
<accession>A0A6A6W3I6</accession>
<protein>
    <recommendedName>
        <fullName evidence="6">Protein PNS1</fullName>
    </recommendedName>
</protein>
<feature type="region of interest" description="Disordered" evidence="7">
    <location>
        <begin position="116"/>
        <end position="191"/>
    </location>
</feature>
<dbReference type="AlphaFoldDB" id="A0A6A6W3I6"/>
<evidence type="ECO:0000256" key="3">
    <source>
        <dbReference type="ARBA" id="ARBA00022692"/>
    </source>
</evidence>
<dbReference type="Pfam" id="PF04515">
    <property type="entry name" value="Choline_transpo"/>
    <property type="match status" value="1"/>
</dbReference>
<gene>
    <name evidence="8" type="ORF">EJ05DRAFT_478576</name>
</gene>
<evidence type="ECO:0000313" key="9">
    <source>
        <dbReference type="Proteomes" id="UP000799437"/>
    </source>
</evidence>
<dbReference type="EMBL" id="ML996577">
    <property type="protein sequence ID" value="KAF2755601.1"/>
    <property type="molecule type" value="Genomic_DNA"/>
</dbReference>
<name>A0A6A6W3I6_9PEZI</name>
<keyword evidence="5 6" id="KW-0472">Membrane</keyword>
<keyword evidence="3 6" id="KW-0812">Transmembrane</keyword>
<feature type="compositionally biased region" description="Basic residues" evidence="7">
    <location>
        <begin position="229"/>
        <end position="241"/>
    </location>
</feature>
<dbReference type="PANTHER" id="PTHR12385:SF88">
    <property type="entry name" value="CHOLINE TRANSPORTER-LIKE PROTEIN CTL1"/>
    <property type="match status" value="1"/>
</dbReference>
<feature type="transmembrane region" description="Helical" evidence="6">
    <location>
        <begin position="483"/>
        <end position="504"/>
    </location>
</feature>
<dbReference type="GO" id="GO:0005886">
    <property type="term" value="C:plasma membrane"/>
    <property type="evidence" value="ECO:0007669"/>
    <property type="project" value="UniProtKB-SubCell"/>
</dbReference>
<feature type="transmembrane region" description="Helical" evidence="6">
    <location>
        <begin position="328"/>
        <end position="350"/>
    </location>
</feature>
<comment type="function">
    <text evidence="6">Probably involved in transport through the plasma membrane.</text>
</comment>
<dbReference type="PANTHER" id="PTHR12385">
    <property type="entry name" value="CHOLINE TRANSPORTER-LIKE (SLC FAMILY 44)"/>
    <property type="match status" value="1"/>
</dbReference>
<evidence type="ECO:0000256" key="4">
    <source>
        <dbReference type="ARBA" id="ARBA00022989"/>
    </source>
</evidence>
<feature type="transmembrane region" description="Helical" evidence="6">
    <location>
        <begin position="357"/>
        <end position="377"/>
    </location>
</feature>
<evidence type="ECO:0000313" key="8">
    <source>
        <dbReference type="EMBL" id="KAF2755601.1"/>
    </source>
</evidence>
<feature type="transmembrane region" description="Helical" evidence="6">
    <location>
        <begin position="440"/>
        <end position="463"/>
    </location>
</feature>
<proteinExistence type="inferred from homology"/>
<dbReference type="Proteomes" id="UP000799437">
    <property type="component" value="Unassembled WGS sequence"/>
</dbReference>
<evidence type="ECO:0000256" key="2">
    <source>
        <dbReference type="ARBA" id="ARBA00007168"/>
    </source>
</evidence>
<evidence type="ECO:0000256" key="1">
    <source>
        <dbReference type="ARBA" id="ARBA00004141"/>
    </source>
</evidence>
<keyword evidence="9" id="KW-1185">Reference proteome</keyword>
<evidence type="ECO:0000256" key="6">
    <source>
        <dbReference type="RuleBase" id="RU368066"/>
    </source>
</evidence>
<dbReference type="OrthoDB" id="420519at2759"/>
<feature type="transmembrane region" description="Helical" evidence="6">
    <location>
        <begin position="646"/>
        <end position="665"/>
    </location>
</feature>
<dbReference type="GO" id="GO:0022857">
    <property type="term" value="F:transmembrane transporter activity"/>
    <property type="evidence" value="ECO:0007669"/>
    <property type="project" value="UniProtKB-UniRule"/>
</dbReference>
<comment type="subcellular location">
    <subcellularLocation>
        <location evidence="6">Cell membrane</location>
        <topology evidence="6">Multi-pass membrane protein</topology>
    </subcellularLocation>
    <subcellularLocation>
        <location evidence="1">Membrane</location>
        <topology evidence="1">Multi-pass membrane protein</topology>
    </subcellularLocation>
</comment>
<keyword evidence="4 6" id="KW-1133">Transmembrane helix</keyword>
<feature type="region of interest" description="Disordered" evidence="7">
    <location>
        <begin position="229"/>
        <end position="279"/>
    </location>
</feature>
<feature type="transmembrane region" description="Helical" evidence="6">
    <location>
        <begin position="568"/>
        <end position="587"/>
    </location>
</feature>
<dbReference type="InterPro" id="IPR007603">
    <property type="entry name" value="Choline_transptr-like"/>
</dbReference>
<feature type="transmembrane region" description="Helical" evidence="6">
    <location>
        <begin position="685"/>
        <end position="704"/>
    </location>
</feature>
<feature type="transmembrane region" description="Helical" evidence="6">
    <location>
        <begin position="530"/>
        <end position="556"/>
    </location>
</feature>
<dbReference type="GeneID" id="54485541"/>
<dbReference type="RefSeq" id="XP_033598052.1">
    <property type="nucleotide sequence ID" value="XM_033744487.1"/>
</dbReference>